<dbReference type="GeneID" id="43708135"/>
<dbReference type="HOGENOM" id="CLU_1324045_0_0_2"/>
<reference evidence="1 2" key="2">
    <citation type="journal article" date="2010" name="J. Bacteriol.">
        <title>Complete genome sequence of Methanothermobacter marburgensis, a methanoarchaeon model organism.</title>
        <authorList>
            <person name="Liesegang H."/>
            <person name="Kaster A.K."/>
            <person name="Wiezer A."/>
            <person name="Goenrich M."/>
            <person name="Wollherr A."/>
            <person name="Seedorf H."/>
            <person name="Gottschalk G."/>
            <person name="Thauer R.K."/>
        </authorList>
    </citation>
    <scope>NUCLEOTIDE SEQUENCE [LARGE SCALE GENOMIC DNA]</scope>
    <source>
        <strain evidence="2">ATCC BAA-927 / DSM 2133 / JCM 14651 / NBRC 100331 / OCM 82 / Marburg</strain>
    </source>
</reference>
<dbReference type="RefSeq" id="WP_013295835.1">
    <property type="nucleotide sequence ID" value="NC_014408.1"/>
</dbReference>
<evidence type="ECO:0000313" key="1">
    <source>
        <dbReference type="EMBL" id="ADL58612.1"/>
    </source>
</evidence>
<keyword evidence="2" id="KW-1185">Reference proteome</keyword>
<reference key="1">
    <citation type="submission" date="2009-08" db="EMBL/GenBank/DDBJ databases">
        <title>The genome sequence of Methanothermobacter marburgensis.</title>
        <authorList>
            <person name="Kaster A."/>
            <person name="Seedorf H."/>
            <person name="Goenrich M."/>
            <person name="Wiezer A."/>
            <person name="Liesegang H."/>
            <person name="Thauer R."/>
            <person name="Gottschalk G."/>
        </authorList>
    </citation>
    <scope>NUCLEOTIDE SEQUENCE</scope>
    <source>
        <strain>Marburg</strain>
    </source>
</reference>
<dbReference type="STRING" id="79929.MTBMA_c10170"/>
<accession>D9PWL4</accession>
<protein>
    <submittedName>
        <fullName evidence="1">Uncharacterized protein</fullName>
    </submittedName>
</protein>
<evidence type="ECO:0000313" key="2">
    <source>
        <dbReference type="Proteomes" id="UP000000345"/>
    </source>
</evidence>
<dbReference type="GeneID" id="9704725"/>
<dbReference type="PaxDb" id="79929-MTBMA_c10170"/>
<dbReference type="AlphaFoldDB" id="D9PWL4"/>
<dbReference type="EMBL" id="CP001710">
    <property type="protein sequence ID" value="ADL58612.1"/>
    <property type="molecule type" value="Genomic_DNA"/>
</dbReference>
<gene>
    <name evidence="1" type="ordered locus">MTBMA_c10170</name>
</gene>
<dbReference type="OrthoDB" id="71255at2157"/>
<dbReference type="Proteomes" id="UP000000345">
    <property type="component" value="Chromosome"/>
</dbReference>
<dbReference type="KEGG" id="mmg:MTBMA_c10170"/>
<name>D9PWL4_METTM</name>
<sequence length="207" mass="21747">MNRNALILIIVVILVIVGAAALMMGKQTITPPAAGNTLLALENHATDHQVHAVAVAENISKADGSLTNIYIDSWTQPGGNVTVDLSRELGYNGSLPAGTTFTLKMWLDPHGNKTGNATLNMTVHGGTEDKIADETKAYLLTASHVFYPLSTITSNQVNVTQDPAKGAEFLKGIRSVYVEILITVNADGTVTITQLAPPVLCTLAAGG</sequence>
<proteinExistence type="predicted"/>
<organism evidence="1 2">
    <name type="scientific">Methanothermobacter marburgensis (strain ATCC BAA-927 / DSM 2133 / JCM 14651 / NBRC 100331 / OCM 82 / Marburg)</name>
    <name type="common">Methanobacterium thermoautotrophicum</name>
    <dbReference type="NCBI Taxonomy" id="79929"/>
    <lineage>
        <taxon>Archaea</taxon>
        <taxon>Methanobacteriati</taxon>
        <taxon>Methanobacteriota</taxon>
        <taxon>Methanomada group</taxon>
        <taxon>Methanobacteria</taxon>
        <taxon>Methanobacteriales</taxon>
        <taxon>Methanobacteriaceae</taxon>
        <taxon>Methanothermobacter</taxon>
    </lineage>
</organism>